<evidence type="ECO:0000313" key="3">
    <source>
        <dbReference type="Proteomes" id="UP001194468"/>
    </source>
</evidence>
<feature type="compositionally biased region" description="Basic and acidic residues" evidence="1">
    <location>
        <begin position="32"/>
        <end position="45"/>
    </location>
</feature>
<feature type="region of interest" description="Disordered" evidence="1">
    <location>
        <begin position="1"/>
        <end position="64"/>
    </location>
</feature>
<feature type="compositionally biased region" description="Basic and acidic residues" evidence="1">
    <location>
        <begin position="313"/>
        <end position="333"/>
    </location>
</feature>
<feature type="region of interest" description="Disordered" evidence="1">
    <location>
        <begin position="198"/>
        <end position="224"/>
    </location>
</feature>
<dbReference type="AlphaFoldDB" id="A0AAD4BNL4"/>
<reference evidence="2" key="1">
    <citation type="submission" date="2019-10" db="EMBL/GenBank/DDBJ databases">
        <authorList>
            <consortium name="DOE Joint Genome Institute"/>
            <person name="Kuo A."/>
            <person name="Miyauchi S."/>
            <person name="Kiss E."/>
            <person name="Drula E."/>
            <person name="Kohler A."/>
            <person name="Sanchez-Garcia M."/>
            <person name="Andreopoulos B."/>
            <person name="Barry K.W."/>
            <person name="Bonito G."/>
            <person name="Buee M."/>
            <person name="Carver A."/>
            <person name="Chen C."/>
            <person name="Cichocki N."/>
            <person name="Clum A."/>
            <person name="Culley D."/>
            <person name="Crous P.W."/>
            <person name="Fauchery L."/>
            <person name="Girlanda M."/>
            <person name="Hayes R."/>
            <person name="Keri Z."/>
            <person name="LaButti K."/>
            <person name="Lipzen A."/>
            <person name="Lombard V."/>
            <person name="Magnuson J."/>
            <person name="Maillard F."/>
            <person name="Morin E."/>
            <person name="Murat C."/>
            <person name="Nolan M."/>
            <person name="Ohm R."/>
            <person name="Pangilinan J."/>
            <person name="Pereira M."/>
            <person name="Perotto S."/>
            <person name="Peter M."/>
            <person name="Riley R."/>
            <person name="Sitrit Y."/>
            <person name="Stielow B."/>
            <person name="Szollosi G."/>
            <person name="Zifcakova L."/>
            <person name="Stursova M."/>
            <person name="Spatafora J.W."/>
            <person name="Tedersoo L."/>
            <person name="Vaario L.-M."/>
            <person name="Yamada A."/>
            <person name="Yan M."/>
            <person name="Wang P."/>
            <person name="Xu J."/>
            <person name="Bruns T."/>
            <person name="Baldrian P."/>
            <person name="Vilgalys R."/>
            <person name="Henrissat B."/>
            <person name="Grigoriev I.V."/>
            <person name="Hibbett D."/>
            <person name="Nagy L.G."/>
            <person name="Martin F.M."/>
        </authorList>
    </citation>
    <scope>NUCLEOTIDE SEQUENCE</scope>
    <source>
        <strain evidence="2">BED1</strain>
    </source>
</reference>
<feature type="region of interest" description="Disordered" evidence="1">
    <location>
        <begin position="628"/>
        <end position="920"/>
    </location>
</feature>
<feature type="compositionally biased region" description="Basic residues" evidence="1">
    <location>
        <begin position="110"/>
        <end position="121"/>
    </location>
</feature>
<sequence>MSASDNSSLTPSQSASQTVARSVETSHSGLTSKEHEHLQPDEKQETTTTTFKSQARPVRASDDLTITLPPAYAISELALPTGVLAQSPSPDNGHSTPTPNAGTQPAPALIRKRTKRSRRPISQHITEASHEDSDGPSSVSNRNATASPRVPHTPFPNTRIPANDTSSDDEQPTGPLQVVENDPFEVIRRSMLGPTGASASPLLAGTAPTARASAPDVRASASYDTSPSKIMFPAPVSGHGQSGGIGMGLPSTSQASPKRQRRTSLLFGSLRGLFRKPKERGRVGADWDDGHLSPSPSSNLTRAKTSGGWVTRTDARVKGRRGEDSDEEAMSKEVRRRKTTATATATTMTTNEANLGRSASRARLRKGRPGASNGTSVAPSHRAGVDGWITDSPGGAGAGTVTASGSGVGAGAGPSRSRTRRGTMKRKKISVAELRGNDQGHTDGEVDGAHQPLERMASTVRGKAPEATVSRPIAEVQEEKQVAVPTNPNPTAEPNVSVSPGTQPRRATTTTATSSRKPSSDAALAHRRSASMSYVDAQLATVVASMSTQAMPMSTSTGGSMSWRKPPPQIEPQSQQVSPSSSRTYESQPKPNARRHLGNGHAKHAQNQSLMSIVADVTRQDEDQALVMDKTRSLDIPRAPGSVLRDQHVGGAQRGGMNGAGHGRTTSEDVGTGQAQAQAQRDIKMPLRSALRNASRTPSPSPATVPAIVPAGQVRKEAGVEEQRGRGSGSVSPPWRDSASISSYETGRESWDGEPSSPVRSQSRSPVVRSQSQPPAIRRAQSPVLINHVDARPSTRSRSPSPPPFTFPPPPVDPPPVRPSNMHSHSNSLSNLNGNRASNGTEHGNDPPSSTVSTETPPVRRKSVRVSLQPTFSPTPPALNDEDGDDDGGGAGERYAPWNGREPLKTNTKTTTGDVWADSSEEDEVYKRARRLLSLVGRGRT</sequence>
<gene>
    <name evidence="2" type="ORF">L210DRAFT_3452969</name>
</gene>
<feature type="compositionally biased region" description="Basic residues" evidence="1">
    <location>
        <begin position="592"/>
        <end position="604"/>
    </location>
</feature>
<feature type="compositionally biased region" description="Polar residues" evidence="1">
    <location>
        <begin position="84"/>
        <end position="103"/>
    </location>
</feature>
<feature type="compositionally biased region" description="Low complexity" evidence="1">
    <location>
        <begin position="505"/>
        <end position="516"/>
    </location>
</feature>
<feature type="region of interest" description="Disordered" evidence="1">
    <location>
        <begin position="551"/>
        <end position="607"/>
    </location>
</feature>
<feature type="compositionally biased region" description="Low complexity" evidence="1">
    <location>
        <begin position="847"/>
        <end position="857"/>
    </location>
</feature>
<name>A0AAD4BNL4_BOLED</name>
<feature type="compositionally biased region" description="Low complexity" evidence="1">
    <location>
        <begin position="819"/>
        <end position="840"/>
    </location>
</feature>
<proteinExistence type="predicted"/>
<evidence type="ECO:0000313" key="2">
    <source>
        <dbReference type="EMBL" id="KAF8435346.1"/>
    </source>
</evidence>
<feature type="compositionally biased region" description="Basic and acidic residues" evidence="1">
    <location>
        <begin position="714"/>
        <end position="725"/>
    </location>
</feature>
<feature type="compositionally biased region" description="Polar residues" evidence="1">
    <location>
        <begin position="1"/>
        <end position="31"/>
    </location>
</feature>
<reference evidence="2" key="2">
    <citation type="journal article" date="2020" name="Nat. Commun.">
        <title>Large-scale genome sequencing of mycorrhizal fungi provides insights into the early evolution of symbiotic traits.</title>
        <authorList>
            <person name="Miyauchi S."/>
            <person name="Kiss E."/>
            <person name="Kuo A."/>
            <person name="Drula E."/>
            <person name="Kohler A."/>
            <person name="Sanchez-Garcia M."/>
            <person name="Morin E."/>
            <person name="Andreopoulos B."/>
            <person name="Barry K.W."/>
            <person name="Bonito G."/>
            <person name="Buee M."/>
            <person name="Carver A."/>
            <person name="Chen C."/>
            <person name="Cichocki N."/>
            <person name="Clum A."/>
            <person name="Culley D."/>
            <person name="Crous P.W."/>
            <person name="Fauchery L."/>
            <person name="Girlanda M."/>
            <person name="Hayes R.D."/>
            <person name="Keri Z."/>
            <person name="LaButti K."/>
            <person name="Lipzen A."/>
            <person name="Lombard V."/>
            <person name="Magnuson J."/>
            <person name="Maillard F."/>
            <person name="Murat C."/>
            <person name="Nolan M."/>
            <person name="Ohm R.A."/>
            <person name="Pangilinan J."/>
            <person name="Pereira M.F."/>
            <person name="Perotto S."/>
            <person name="Peter M."/>
            <person name="Pfister S."/>
            <person name="Riley R."/>
            <person name="Sitrit Y."/>
            <person name="Stielow J.B."/>
            <person name="Szollosi G."/>
            <person name="Zifcakova L."/>
            <person name="Stursova M."/>
            <person name="Spatafora J.W."/>
            <person name="Tedersoo L."/>
            <person name="Vaario L.M."/>
            <person name="Yamada A."/>
            <person name="Yan M."/>
            <person name="Wang P."/>
            <person name="Xu J."/>
            <person name="Bruns T."/>
            <person name="Baldrian P."/>
            <person name="Vilgalys R."/>
            <person name="Dunand C."/>
            <person name="Henrissat B."/>
            <person name="Grigoriev I.V."/>
            <person name="Hibbett D."/>
            <person name="Nagy L.G."/>
            <person name="Martin F.M."/>
        </authorList>
    </citation>
    <scope>NUCLEOTIDE SEQUENCE</scope>
    <source>
        <strain evidence="2">BED1</strain>
    </source>
</reference>
<feature type="compositionally biased region" description="Basic and acidic residues" evidence="1">
    <location>
        <begin position="435"/>
        <end position="448"/>
    </location>
</feature>
<feature type="compositionally biased region" description="Low complexity" evidence="1">
    <location>
        <begin position="755"/>
        <end position="775"/>
    </location>
</feature>
<feature type="compositionally biased region" description="Polar residues" evidence="1">
    <location>
        <begin position="294"/>
        <end position="304"/>
    </location>
</feature>
<dbReference type="Proteomes" id="UP001194468">
    <property type="component" value="Unassembled WGS sequence"/>
</dbReference>
<comment type="caution">
    <text evidence="2">The sequence shown here is derived from an EMBL/GenBank/DDBJ whole genome shotgun (WGS) entry which is preliminary data.</text>
</comment>
<feature type="compositionally biased region" description="Gly residues" evidence="1">
    <location>
        <begin position="652"/>
        <end position="662"/>
    </location>
</feature>
<feature type="compositionally biased region" description="Low complexity" evidence="1">
    <location>
        <begin position="571"/>
        <end position="582"/>
    </location>
</feature>
<feature type="compositionally biased region" description="Low complexity" evidence="1">
    <location>
        <begin position="553"/>
        <end position="562"/>
    </location>
</feature>
<feature type="region of interest" description="Disordered" evidence="1">
    <location>
        <begin position="83"/>
        <end position="183"/>
    </location>
</feature>
<feature type="compositionally biased region" description="Polar residues" evidence="1">
    <location>
        <begin position="484"/>
        <end position="502"/>
    </location>
</feature>
<feature type="compositionally biased region" description="Pro residues" evidence="1">
    <location>
        <begin position="800"/>
        <end position="818"/>
    </location>
</feature>
<organism evidence="2 3">
    <name type="scientific">Boletus edulis BED1</name>
    <dbReference type="NCBI Taxonomy" id="1328754"/>
    <lineage>
        <taxon>Eukaryota</taxon>
        <taxon>Fungi</taxon>
        <taxon>Dikarya</taxon>
        <taxon>Basidiomycota</taxon>
        <taxon>Agaricomycotina</taxon>
        <taxon>Agaricomycetes</taxon>
        <taxon>Agaricomycetidae</taxon>
        <taxon>Boletales</taxon>
        <taxon>Boletineae</taxon>
        <taxon>Boletaceae</taxon>
        <taxon>Boletoideae</taxon>
        <taxon>Boletus</taxon>
    </lineage>
</organism>
<feature type="compositionally biased region" description="Basic and acidic residues" evidence="1">
    <location>
        <begin position="280"/>
        <end position="291"/>
    </location>
</feature>
<feature type="compositionally biased region" description="Basic residues" evidence="1">
    <location>
        <begin position="417"/>
        <end position="429"/>
    </location>
</feature>
<evidence type="ECO:0000256" key="1">
    <source>
        <dbReference type="SAM" id="MobiDB-lite"/>
    </source>
</evidence>
<accession>A0AAD4BNL4</accession>
<dbReference type="EMBL" id="WHUW01000025">
    <property type="protein sequence ID" value="KAF8435346.1"/>
    <property type="molecule type" value="Genomic_DNA"/>
</dbReference>
<feature type="region of interest" description="Disordered" evidence="1">
    <location>
        <begin position="279"/>
        <end position="527"/>
    </location>
</feature>
<protein>
    <submittedName>
        <fullName evidence="2">Uncharacterized protein</fullName>
    </submittedName>
</protein>
<feature type="compositionally biased region" description="Low complexity" evidence="1">
    <location>
        <begin position="340"/>
        <end position="350"/>
    </location>
</feature>
<feature type="compositionally biased region" description="Polar residues" evidence="1">
    <location>
        <begin position="135"/>
        <end position="146"/>
    </location>
</feature>
<keyword evidence="3" id="KW-1185">Reference proteome</keyword>